<dbReference type="RefSeq" id="WP_221532526.1">
    <property type="nucleotide sequence ID" value="NZ_JAIGYP010000010.1"/>
</dbReference>
<evidence type="ECO:0000313" key="2">
    <source>
        <dbReference type="Proteomes" id="UP000700059"/>
    </source>
</evidence>
<dbReference type="EMBL" id="JAIGYQ010000010">
    <property type="protein sequence ID" value="MBX7491236.1"/>
    <property type="molecule type" value="Genomic_DNA"/>
</dbReference>
<reference evidence="1 2" key="1">
    <citation type="submission" date="2021-08" db="EMBL/GenBank/DDBJ databases">
        <title>Helicobacter spp. isolated from feces of Anatolian Ground Squirrel (Spermophilus xanthoprymnus) in Turkey.</title>
        <authorList>
            <person name="Aydin F."/>
            <person name="Abay S."/>
            <person name="Kayman T."/>
            <person name="Karakaya E."/>
            <person name="Saticioglu I.B."/>
        </authorList>
    </citation>
    <scope>NUCLEOTIDE SEQUENCE [LARGE SCALE GENOMIC DNA]</scope>
    <source>
        <strain evidence="1 2">Faydin-H70</strain>
    </source>
</reference>
<name>A0ABS7JPA6_9HELI</name>
<dbReference type="Proteomes" id="UP000700059">
    <property type="component" value="Unassembled WGS sequence"/>
</dbReference>
<organism evidence="1 2">
    <name type="scientific">Helicobacter turcicus</name>
    <dbReference type="NCBI Taxonomy" id="2867412"/>
    <lineage>
        <taxon>Bacteria</taxon>
        <taxon>Pseudomonadati</taxon>
        <taxon>Campylobacterota</taxon>
        <taxon>Epsilonproteobacteria</taxon>
        <taxon>Campylobacterales</taxon>
        <taxon>Helicobacteraceae</taxon>
        <taxon>Helicobacter</taxon>
    </lineage>
</organism>
<proteinExistence type="predicted"/>
<comment type="caution">
    <text evidence="1">The sequence shown here is derived from an EMBL/GenBank/DDBJ whole genome shotgun (WGS) entry which is preliminary data.</text>
</comment>
<gene>
    <name evidence="1" type="ORF">K4G57_07165</name>
</gene>
<sequence>MTLEISRTKHILECQTTYLDSKEIMLNKVKEILHSKLLGDGIIEVLLKTETYNEIKHLGKDEMYLWNPKNKSLAQKYPSLF</sequence>
<accession>A0ABS7JPA6</accession>
<evidence type="ECO:0000313" key="1">
    <source>
        <dbReference type="EMBL" id="MBX7491236.1"/>
    </source>
</evidence>
<protein>
    <submittedName>
        <fullName evidence="1">Uncharacterized protein</fullName>
    </submittedName>
</protein>
<keyword evidence="2" id="KW-1185">Reference proteome</keyword>